<evidence type="ECO:0000313" key="6">
    <source>
        <dbReference type="Proteomes" id="UP000614047"/>
    </source>
</evidence>
<dbReference type="PANTHER" id="PTHR30244:SF34">
    <property type="entry name" value="DTDP-4-AMINO-4,6-DIDEOXYGALACTOSE TRANSAMINASE"/>
    <property type="match status" value="1"/>
</dbReference>
<evidence type="ECO:0000256" key="2">
    <source>
        <dbReference type="PIRSR" id="PIRSR000390-1"/>
    </source>
</evidence>
<comment type="similarity">
    <text evidence="4">Belongs to the DegT/DnrJ/EryC1 family.</text>
</comment>
<name>A0A931DMW2_9ACTN</name>
<proteinExistence type="inferred from homology"/>
<gene>
    <name evidence="5" type="ORF">IW256_004654</name>
</gene>
<dbReference type="Proteomes" id="UP000614047">
    <property type="component" value="Unassembled WGS sequence"/>
</dbReference>
<feature type="modified residue" description="N6-(pyridoxal phosphate)lysine" evidence="3">
    <location>
        <position position="190"/>
    </location>
</feature>
<dbReference type="EC" id="2.6.1.102" evidence="5"/>
<keyword evidence="5" id="KW-0808">Transferase</keyword>
<dbReference type="InterPro" id="IPR000653">
    <property type="entry name" value="DegT/StrS_aminotransferase"/>
</dbReference>
<protein>
    <submittedName>
        <fullName evidence="5">Perosamine synthetase</fullName>
        <ecNumber evidence="5">2.6.1.102</ecNumber>
    </submittedName>
</protein>
<comment type="cofactor">
    <cofactor evidence="1">
        <name>pyridoxal 5'-phosphate</name>
        <dbReference type="ChEBI" id="CHEBI:597326"/>
    </cofactor>
</comment>
<accession>A0A931DMW2</accession>
<dbReference type="PANTHER" id="PTHR30244">
    <property type="entry name" value="TRANSAMINASE"/>
    <property type="match status" value="1"/>
</dbReference>
<keyword evidence="3 4" id="KW-0663">Pyridoxal phosphate</keyword>
<dbReference type="GO" id="GO:0000271">
    <property type="term" value="P:polysaccharide biosynthetic process"/>
    <property type="evidence" value="ECO:0007669"/>
    <property type="project" value="TreeGrafter"/>
</dbReference>
<dbReference type="Pfam" id="PF01041">
    <property type="entry name" value="DegT_DnrJ_EryC1"/>
    <property type="match status" value="1"/>
</dbReference>
<organism evidence="5 6">
    <name type="scientific">Actinomadura viridis</name>
    <dbReference type="NCBI Taxonomy" id="58110"/>
    <lineage>
        <taxon>Bacteria</taxon>
        <taxon>Bacillati</taxon>
        <taxon>Actinomycetota</taxon>
        <taxon>Actinomycetes</taxon>
        <taxon>Streptosporangiales</taxon>
        <taxon>Thermomonosporaceae</taxon>
        <taxon>Actinomadura</taxon>
    </lineage>
</organism>
<evidence type="ECO:0000313" key="5">
    <source>
        <dbReference type="EMBL" id="MBG6090541.1"/>
    </source>
</evidence>
<dbReference type="EMBL" id="JADOUA010000001">
    <property type="protein sequence ID" value="MBG6090541.1"/>
    <property type="molecule type" value="Genomic_DNA"/>
</dbReference>
<feature type="active site" description="Proton acceptor" evidence="2">
    <location>
        <position position="190"/>
    </location>
</feature>
<dbReference type="RefSeq" id="WP_197012991.1">
    <property type="nucleotide sequence ID" value="NZ_JADOUA010000001.1"/>
</dbReference>
<dbReference type="InterPro" id="IPR015421">
    <property type="entry name" value="PyrdxlP-dep_Trfase_major"/>
</dbReference>
<keyword evidence="5" id="KW-0032">Aminotransferase</keyword>
<dbReference type="SUPFAM" id="SSF53383">
    <property type="entry name" value="PLP-dependent transferases"/>
    <property type="match status" value="1"/>
</dbReference>
<dbReference type="PIRSF" id="PIRSF000390">
    <property type="entry name" value="PLP_StrS"/>
    <property type="match status" value="1"/>
</dbReference>
<comment type="caution">
    <text evidence="5">The sequence shown here is derived from an EMBL/GenBank/DDBJ whole genome shotgun (WGS) entry which is preliminary data.</text>
</comment>
<dbReference type="GO" id="GO:0030170">
    <property type="term" value="F:pyridoxal phosphate binding"/>
    <property type="evidence" value="ECO:0007669"/>
    <property type="project" value="TreeGrafter"/>
</dbReference>
<keyword evidence="6" id="KW-1185">Reference proteome</keyword>
<dbReference type="Gene3D" id="3.90.1150.10">
    <property type="entry name" value="Aspartate Aminotransferase, domain 1"/>
    <property type="match status" value="1"/>
</dbReference>
<reference evidence="5" key="1">
    <citation type="submission" date="2020-11" db="EMBL/GenBank/DDBJ databases">
        <title>Sequencing the genomes of 1000 actinobacteria strains.</title>
        <authorList>
            <person name="Klenk H.-P."/>
        </authorList>
    </citation>
    <scope>NUCLEOTIDE SEQUENCE</scope>
    <source>
        <strain evidence="5">DSM 43175</strain>
    </source>
</reference>
<dbReference type="InterPro" id="IPR015424">
    <property type="entry name" value="PyrdxlP-dep_Trfase"/>
</dbReference>
<evidence type="ECO:0000256" key="4">
    <source>
        <dbReference type="RuleBase" id="RU004508"/>
    </source>
</evidence>
<dbReference type="InterPro" id="IPR015422">
    <property type="entry name" value="PyrdxlP-dep_Trfase_small"/>
</dbReference>
<dbReference type="GO" id="GO:0102933">
    <property type="term" value="F:GDP-4-dehydro-6-deoxy-D-mannose-4-aminotransferase activity"/>
    <property type="evidence" value="ECO:0007669"/>
    <property type="project" value="UniProtKB-EC"/>
</dbReference>
<evidence type="ECO:0000256" key="3">
    <source>
        <dbReference type="PIRSR" id="PIRSR000390-2"/>
    </source>
</evidence>
<dbReference type="CDD" id="cd00616">
    <property type="entry name" value="AHBA_syn"/>
    <property type="match status" value="1"/>
</dbReference>
<evidence type="ECO:0000256" key="1">
    <source>
        <dbReference type="ARBA" id="ARBA00001933"/>
    </source>
</evidence>
<sequence>MTDNGGYEVPYPRLGSRFDEAEISLLTSLLTSTEGLSQGPLRDRFEADFRDYVGSAHAFSMTSGTVALRLAIQLLGLNPGDEVIVTPQTYNATIQPLLELDVRVRFCDIDPNTLNIDVDVLRTLISPRTRAVILVHYGGLPADMDEIVRLSREHGFLVVEDAAHALGAEYRGRRPGSLGDIGCFSFHSTKNITTLGEGGMITFDRDDWAERVLRWRGNQCDGIYRSLPPSATPIPPVPQALYPELSYTHECVEVRYAGTNATMSEPAAGVGRLQLRKLPELTARRRSNAGQLDQTLAALPGARIQRAPHDVLHAYHLYTFFVDPESGVDRDRVVARLRELGVEVWLRYFPLHLLPEWRRLGHGLGECPVAERLWFGQQINLPCQPWLGETQIKKMRVALEETFSEVTA</sequence>
<dbReference type="Gene3D" id="3.40.640.10">
    <property type="entry name" value="Type I PLP-dependent aspartate aminotransferase-like (Major domain)"/>
    <property type="match status" value="1"/>
</dbReference>
<dbReference type="AlphaFoldDB" id="A0A931DMW2"/>